<organism evidence="6 7">
    <name type="scientific">Teratosphaeria destructans</name>
    <dbReference type="NCBI Taxonomy" id="418781"/>
    <lineage>
        <taxon>Eukaryota</taxon>
        <taxon>Fungi</taxon>
        <taxon>Dikarya</taxon>
        <taxon>Ascomycota</taxon>
        <taxon>Pezizomycotina</taxon>
        <taxon>Dothideomycetes</taxon>
        <taxon>Dothideomycetidae</taxon>
        <taxon>Mycosphaerellales</taxon>
        <taxon>Teratosphaeriaceae</taxon>
        <taxon>Teratosphaeria</taxon>
    </lineage>
</organism>
<comment type="similarity">
    <text evidence="2 3">Belongs to the small heat shock protein (HSP20) family.</text>
</comment>
<evidence type="ECO:0000256" key="4">
    <source>
        <dbReference type="SAM" id="MobiDB-lite"/>
    </source>
</evidence>
<feature type="compositionally biased region" description="Basic residues" evidence="4">
    <location>
        <begin position="184"/>
        <end position="197"/>
    </location>
</feature>
<accession>A0A9W7W4J6</accession>
<dbReference type="Proteomes" id="UP001138500">
    <property type="component" value="Unassembled WGS sequence"/>
</dbReference>
<protein>
    <submittedName>
        <fullName evidence="6">Heat shock protein Hsp20</fullName>
    </submittedName>
</protein>
<evidence type="ECO:0000313" key="6">
    <source>
        <dbReference type="EMBL" id="KAH9835987.1"/>
    </source>
</evidence>
<feature type="compositionally biased region" description="Basic residues" evidence="4">
    <location>
        <begin position="236"/>
        <end position="246"/>
    </location>
</feature>
<gene>
    <name evidence="6" type="ORF">Tdes44962_MAKER01906</name>
</gene>
<dbReference type="CDD" id="cd06464">
    <property type="entry name" value="ACD_sHsps-like"/>
    <property type="match status" value="1"/>
</dbReference>
<keyword evidence="1 6" id="KW-0346">Stress response</keyword>
<dbReference type="InterPro" id="IPR031107">
    <property type="entry name" value="Small_HSP"/>
</dbReference>
<proteinExistence type="inferred from homology"/>
<dbReference type="EMBL" id="RIBY02000890">
    <property type="protein sequence ID" value="KAH9835987.1"/>
    <property type="molecule type" value="Genomic_DNA"/>
</dbReference>
<feature type="compositionally biased region" description="Gly residues" evidence="4">
    <location>
        <begin position="265"/>
        <end position="282"/>
    </location>
</feature>
<dbReference type="OrthoDB" id="5511210at2759"/>
<comment type="caution">
    <text evidence="6">The sequence shown here is derived from an EMBL/GenBank/DDBJ whole genome shotgun (WGS) entry which is preliminary data.</text>
</comment>
<reference evidence="6 7" key="1">
    <citation type="journal article" date="2018" name="IMA Fungus">
        <title>IMA Genome-F 10: Nine draft genome sequences of Claviceps purpurea s.lat., including C. arundinis, C. humidiphila, and C. cf. spartinae, pseudomolecules for the pitch canker pathogen Fusarium circinatum, draft genome of Davidsoniella eucalypti, Grosmannia galeiformis, Quambalaria eucalypti, and Teratosphaeria destructans.</title>
        <authorList>
            <person name="Wingfield B.D."/>
            <person name="Liu M."/>
            <person name="Nguyen H.D."/>
            <person name="Lane F.A."/>
            <person name="Morgan S.W."/>
            <person name="De Vos L."/>
            <person name="Wilken P.M."/>
            <person name="Duong T.A."/>
            <person name="Aylward J."/>
            <person name="Coetzee M.P."/>
            <person name="Dadej K."/>
            <person name="De Beer Z.W."/>
            <person name="Findlay W."/>
            <person name="Havenga M."/>
            <person name="Kolarik M."/>
            <person name="Menzies J.G."/>
            <person name="Naidoo K."/>
            <person name="Pochopski O."/>
            <person name="Shoukouhi P."/>
            <person name="Santana Q.C."/>
            <person name="Seifert K.A."/>
            <person name="Soal N."/>
            <person name="Steenkamp E.T."/>
            <person name="Tatham C.T."/>
            <person name="van der Nest M.A."/>
            <person name="Wingfield M.J."/>
        </authorList>
    </citation>
    <scope>NUCLEOTIDE SEQUENCE [LARGE SCALE GENOMIC DNA]</scope>
    <source>
        <strain evidence="6">CMW44962</strain>
    </source>
</reference>
<evidence type="ECO:0000256" key="1">
    <source>
        <dbReference type="ARBA" id="ARBA00023016"/>
    </source>
</evidence>
<dbReference type="InterPro" id="IPR002068">
    <property type="entry name" value="A-crystallin/Hsp20_dom"/>
</dbReference>
<evidence type="ECO:0000256" key="2">
    <source>
        <dbReference type="PROSITE-ProRule" id="PRU00285"/>
    </source>
</evidence>
<name>A0A9W7W4J6_9PEZI</name>
<dbReference type="Gene3D" id="2.60.40.790">
    <property type="match status" value="1"/>
</dbReference>
<dbReference type="InterPro" id="IPR008978">
    <property type="entry name" value="HSP20-like_chaperone"/>
</dbReference>
<feature type="compositionally biased region" description="Basic and acidic residues" evidence="4">
    <location>
        <begin position="95"/>
        <end position="108"/>
    </location>
</feature>
<keyword evidence="7" id="KW-1185">Reference proteome</keyword>
<feature type="region of interest" description="Disordered" evidence="4">
    <location>
        <begin position="88"/>
        <end position="282"/>
    </location>
</feature>
<reference evidence="6 7" key="2">
    <citation type="journal article" date="2021" name="Curr. Genet.">
        <title>Genetic response to nitrogen starvation in the aggressive Eucalyptus foliar pathogen Teratosphaeria destructans.</title>
        <authorList>
            <person name="Havenga M."/>
            <person name="Wingfield B.D."/>
            <person name="Wingfield M.J."/>
            <person name="Dreyer L.L."/>
            <person name="Roets F."/>
            <person name="Aylward J."/>
        </authorList>
    </citation>
    <scope>NUCLEOTIDE SEQUENCE [LARGE SCALE GENOMIC DNA]</scope>
    <source>
        <strain evidence="6">CMW44962</strain>
    </source>
</reference>
<dbReference type="PROSITE" id="PS01031">
    <property type="entry name" value="SHSP"/>
    <property type="match status" value="1"/>
</dbReference>
<evidence type="ECO:0000256" key="3">
    <source>
        <dbReference type="RuleBase" id="RU003616"/>
    </source>
</evidence>
<dbReference type="Pfam" id="PF00011">
    <property type="entry name" value="HSP20"/>
    <property type="match status" value="1"/>
</dbReference>
<sequence>MAAYNDFRPTSVPFIHFPYLSNLPPIVLRYVGWIGIKLELLYQMTMTFSSPHNNKPTTATIMPSSRVSYYNNTAPFWDFVASMEEQGPQHPFFGNRERVDESDSERHRPNTWTEGWAGFPFGPMPHRGRHGPPHGHHHGPPPPPGAGPRGPPPDFEEGFGGEGLAEMEQGPEAGPSETREHGPHHGPHGRRGRKGPGPHHGPGFRPHHGGEGPVEMELNPEEGPSESREPQSPRGPHGHRGHKGPGPHHGPGPRSHSGGRHGGRGRGGFGGRGRGVPFGGFGRHGFGGPMGFGPLAEMFQAQLFGDNNNSNDKDEDFKPEVDVFDTTESFIVHVSLPGAKKDDVGVNWDAEKSELSIAGVIYRPADEETLQTLALDERKVGPFERKVRLGSRAVPAQIDIEAISAKLEDGILRIEVPKLDSGYVEVKKVDIE</sequence>
<feature type="compositionally biased region" description="Pro residues" evidence="4">
    <location>
        <begin position="140"/>
        <end position="153"/>
    </location>
</feature>
<evidence type="ECO:0000259" key="5">
    <source>
        <dbReference type="PROSITE" id="PS01031"/>
    </source>
</evidence>
<dbReference type="AlphaFoldDB" id="A0A9W7W4J6"/>
<evidence type="ECO:0000313" key="7">
    <source>
        <dbReference type="Proteomes" id="UP001138500"/>
    </source>
</evidence>
<feature type="domain" description="SHSP" evidence="5">
    <location>
        <begin position="312"/>
        <end position="432"/>
    </location>
</feature>
<feature type="compositionally biased region" description="Basic residues" evidence="4">
    <location>
        <begin position="126"/>
        <end position="139"/>
    </location>
</feature>
<dbReference type="SUPFAM" id="SSF49764">
    <property type="entry name" value="HSP20-like chaperones"/>
    <property type="match status" value="1"/>
</dbReference>
<dbReference type="PANTHER" id="PTHR11527">
    <property type="entry name" value="HEAT-SHOCK PROTEIN 20 FAMILY MEMBER"/>
    <property type="match status" value="1"/>
</dbReference>